<keyword evidence="2" id="KW-1185">Reference proteome</keyword>
<organism evidence="1 2">
    <name type="scientific">Kickxella alabastrina</name>
    <dbReference type="NCBI Taxonomy" id="61397"/>
    <lineage>
        <taxon>Eukaryota</taxon>
        <taxon>Fungi</taxon>
        <taxon>Fungi incertae sedis</taxon>
        <taxon>Zoopagomycota</taxon>
        <taxon>Kickxellomycotina</taxon>
        <taxon>Kickxellomycetes</taxon>
        <taxon>Kickxellales</taxon>
        <taxon>Kickxellaceae</taxon>
        <taxon>Kickxella</taxon>
    </lineage>
</organism>
<evidence type="ECO:0000313" key="1">
    <source>
        <dbReference type="EMBL" id="KAJ1901197.1"/>
    </source>
</evidence>
<proteinExistence type="predicted"/>
<evidence type="ECO:0000313" key="2">
    <source>
        <dbReference type="Proteomes" id="UP001150581"/>
    </source>
</evidence>
<gene>
    <name evidence="1" type="ORF">LPJ66_000943</name>
</gene>
<protein>
    <submittedName>
        <fullName evidence="1">Uncharacterized protein</fullName>
    </submittedName>
</protein>
<sequence>MAKKTRSKKTKVVRDPSAYATTSIPSRASRADPEPEAVIEPAEAEAEAGPTATSPYDTDTTDLTDDIAPWVSLDHAQHKAAARLHYEQTLKARQPPNPPTVVLSQRSEQLVLDHLRTGHLHMPAPEQDPPSLGVKEWTQSVNIVMETLKLYGFADQDVRVALREVIKSKGDVLETLEWLCIHVPADRLPKSMRDKAELGHYKGNPEYESQPVEEEKEADLISAPIPASLPVTIPEPVPEPVSRGRIDMASDTDDPSDNMLSRLLIKLGLDAYDPPAEADSDSDDDDDPAIPHARRSIRMRAFQEWIAYLQVNNHGDRYRHKLRALSGLLAKERAAVREIEDDLLFDPPQAQREYDRRWPEYYDALLDDIRRFRESEEAKLTKRDEAAKPVEPVDKQPQVDQRAKKDQRPNQKAVDVFASDTDTDDDAGGCVFGLGFGTDDGEQPFDNTEPEKATEAEQTTQVIDTFSGVGWTGAAIKDLLSETVRHEDPQVQIKYASASASGNGHTCTLTIDWSSASRATQQLKALRRSIPQHLQQQPVRPRGATQHLWPLPPQLQGRTRRDAENLVSLVWLYSQAALQLAPRLPPPLARLWCQWEAHAEDARRAAVAQQRAAR</sequence>
<reference evidence="1" key="1">
    <citation type="submission" date="2022-07" db="EMBL/GenBank/DDBJ databases">
        <title>Phylogenomic reconstructions and comparative analyses of Kickxellomycotina fungi.</title>
        <authorList>
            <person name="Reynolds N.K."/>
            <person name="Stajich J.E."/>
            <person name="Barry K."/>
            <person name="Grigoriev I.V."/>
            <person name="Crous P."/>
            <person name="Smith M.E."/>
        </authorList>
    </citation>
    <scope>NUCLEOTIDE SEQUENCE</scope>
    <source>
        <strain evidence="1">Benny 63K</strain>
    </source>
</reference>
<feature type="non-terminal residue" evidence="1">
    <location>
        <position position="614"/>
    </location>
</feature>
<name>A0ACC1IUK4_9FUNG</name>
<accession>A0ACC1IUK4</accession>
<dbReference type="EMBL" id="JANBPG010000039">
    <property type="protein sequence ID" value="KAJ1901197.1"/>
    <property type="molecule type" value="Genomic_DNA"/>
</dbReference>
<comment type="caution">
    <text evidence="1">The sequence shown here is derived from an EMBL/GenBank/DDBJ whole genome shotgun (WGS) entry which is preliminary data.</text>
</comment>
<dbReference type="Proteomes" id="UP001150581">
    <property type="component" value="Unassembled WGS sequence"/>
</dbReference>